<feature type="transmembrane region" description="Helical" evidence="1">
    <location>
        <begin position="66"/>
        <end position="83"/>
    </location>
</feature>
<keyword evidence="1" id="KW-0812">Transmembrane</keyword>
<organism evidence="2 3">
    <name type="scientific">Youngiibacter fragilis 232.1</name>
    <dbReference type="NCBI Taxonomy" id="994573"/>
    <lineage>
        <taxon>Bacteria</taxon>
        <taxon>Bacillati</taxon>
        <taxon>Bacillota</taxon>
        <taxon>Clostridia</taxon>
        <taxon>Eubacteriales</taxon>
        <taxon>Clostridiaceae</taxon>
        <taxon>Youngiibacter</taxon>
    </lineage>
</organism>
<reference evidence="2 3" key="1">
    <citation type="journal article" date="2014" name="Genome Announc.">
        <title>Genome Sequence of Youngiibacter fragilis, the Type Strain of the Genus Youngiibacter.</title>
        <authorList>
            <person name="Wawrik C.B."/>
            <person name="Callaghan A.V."/>
            <person name="Stamps B.W."/>
            <person name="Wawrik B."/>
        </authorList>
    </citation>
    <scope>NUCLEOTIDE SEQUENCE [LARGE SCALE GENOMIC DNA]</scope>
    <source>
        <strain evidence="2 3">232.1</strain>
    </source>
</reference>
<dbReference type="EMBL" id="AXUN02000191">
    <property type="protein sequence ID" value="ETA80039.1"/>
    <property type="molecule type" value="Genomic_DNA"/>
</dbReference>
<feature type="transmembrane region" description="Helical" evidence="1">
    <location>
        <begin position="7"/>
        <end position="24"/>
    </location>
</feature>
<sequence>MFGKRFFITYTLVWIITGILLLSVEKIDWAGNSIVIRYLAIPAIVITMAVYAVRQMPDISGAKVKRSSIAFMIIGSSVAYTLLRGMIPDGMLPDSVLVELFLKYLYSLALIHILLRTTLADGNRRTESGE</sequence>
<feature type="transmembrane region" description="Helical" evidence="1">
    <location>
        <begin position="95"/>
        <end position="115"/>
    </location>
</feature>
<proteinExistence type="predicted"/>
<dbReference type="Proteomes" id="UP000017747">
    <property type="component" value="Unassembled WGS sequence"/>
</dbReference>
<gene>
    <name evidence="2" type="ORF">T472_0213730</name>
</gene>
<evidence type="ECO:0000313" key="3">
    <source>
        <dbReference type="Proteomes" id="UP000017747"/>
    </source>
</evidence>
<protein>
    <submittedName>
        <fullName evidence="2">Uncharacterized protein</fullName>
    </submittedName>
</protein>
<keyword evidence="1" id="KW-0472">Membrane</keyword>
<dbReference type="AlphaFoldDB" id="V7I4B0"/>
<evidence type="ECO:0000313" key="2">
    <source>
        <dbReference type="EMBL" id="ETA80039.1"/>
    </source>
</evidence>
<feature type="transmembrane region" description="Helical" evidence="1">
    <location>
        <begin position="36"/>
        <end position="54"/>
    </location>
</feature>
<accession>V7I4B0</accession>
<evidence type="ECO:0000256" key="1">
    <source>
        <dbReference type="SAM" id="Phobius"/>
    </source>
</evidence>
<comment type="caution">
    <text evidence="2">The sequence shown here is derived from an EMBL/GenBank/DDBJ whole genome shotgun (WGS) entry which is preliminary data.</text>
</comment>
<name>V7I4B0_9CLOT</name>
<keyword evidence="1" id="KW-1133">Transmembrane helix</keyword>
<keyword evidence="3" id="KW-1185">Reference proteome</keyword>
<dbReference type="RefSeq" id="WP_023384871.1">
    <property type="nucleotide sequence ID" value="NZ_AXUN02000191.1"/>
</dbReference>